<comment type="caution">
    <text evidence="3">The sequence shown here is derived from an EMBL/GenBank/DDBJ whole genome shotgun (WGS) entry which is preliminary data.</text>
</comment>
<sequence>MTTDVVPVPLAAAQVKDASEMLARAFHDDPPSVWLLPDEEKRKRALLGNFVMAARYGLRYGEMYTTPNTAEGAAIWLPPDDPLPSMTRMMRVGFLDFVLTPFLFGFGAFSRFMAFMNRMENLHKRDMPQRHWYLMVLGVDPPRQGQGIGGALMQPVLERADRDRLPCYLETAKEINVSFYKKHGFEVVVEDDLPGGGPRFWTMKREPIG</sequence>
<dbReference type="PROSITE" id="PS51186">
    <property type="entry name" value="GNAT"/>
    <property type="match status" value="1"/>
</dbReference>
<dbReference type="Pfam" id="PF00583">
    <property type="entry name" value="Acetyltransf_1"/>
    <property type="match status" value="1"/>
</dbReference>
<evidence type="ECO:0000313" key="3">
    <source>
        <dbReference type="EMBL" id="KKK93650.1"/>
    </source>
</evidence>
<proteinExistence type="predicted"/>
<organism evidence="3">
    <name type="scientific">marine sediment metagenome</name>
    <dbReference type="NCBI Taxonomy" id="412755"/>
    <lineage>
        <taxon>unclassified sequences</taxon>
        <taxon>metagenomes</taxon>
        <taxon>ecological metagenomes</taxon>
    </lineage>
</organism>
<keyword evidence="1" id="KW-0812">Transmembrane</keyword>
<dbReference type="InterPro" id="IPR016181">
    <property type="entry name" value="Acyl_CoA_acyltransferase"/>
</dbReference>
<reference evidence="3" key="1">
    <citation type="journal article" date="2015" name="Nature">
        <title>Complex archaea that bridge the gap between prokaryotes and eukaryotes.</title>
        <authorList>
            <person name="Spang A."/>
            <person name="Saw J.H."/>
            <person name="Jorgensen S.L."/>
            <person name="Zaremba-Niedzwiedzka K."/>
            <person name="Martijn J."/>
            <person name="Lind A.E."/>
            <person name="van Eijk R."/>
            <person name="Schleper C."/>
            <person name="Guy L."/>
            <person name="Ettema T.J."/>
        </authorList>
    </citation>
    <scope>NUCLEOTIDE SEQUENCE</scope>
</reference>
<keyword evidence="1" id="KW-1133">Transmembrane helix</keyword>
<dbReference type="GO" id="GO:0016747">
    <property type="term" value="F:acyltransferase activity, transferring groups other than amino-acyl groups"/>
    <property type="evidence" value="ECO:0007669"/>
    <property type="project" value="InterPro"/>
</dbReference>
<dbReference type="AlphaFoldDB" id="A0A0F9A631"/>
<keyword evidence="1" id="KW-0472">Membrane</keyword>
<gene>
    <name evidence="3" type="ORF">LCGC14_2690760</name>
</gene>
<evidence type="ECO:0000259" key="2">
    <source>
        <dbReference type="PROSITE" id="PS51186"/>
    </source>
</evidence>
<dbReference type="SUPFAM" id="SSF55729">
    <property type="entry name" value="Acyl-CoA N-acyltransferases (Nat)"/>
    <property type="match status" value="1"/>
</dbReference>
<dbReference type="Gene3D" id="3.40.630.30">
    <property type="match status" value="1"/>
</dbReference>
<dbReference type="PANTHER" id="PTHR42791:SF1">
    <property type="entry name" value="N-ACETYLTRANSFERASE DOMAIN-CONTAINING PROTEIN"/>
    <property type="match status" value="1"/>
</dbReference>
<dbReference type="InterPro" id="IPR052523">
    <property type="entry name" value="Trichothecene_AcTrans"/>
</dbReference>
<feature type="domain" description="N-acetyltransferase" evidence="2">
    <location>
        <begin position="127"/>
        <end position="208"/>
    </location>
</feature>
<dbReference type="EMBL" id="LAZR01047685">
    <property type="protein sequence ID" value="KKK93650.1"/>
    <property type="molecule type" value="Genomic_DNA"/>
</dbReference>
<accession>A0A0F9A631</accession>
<dbReference type="PANTHER" id="PTHR42791">
    <property type="entry name" value="GNAT FAMILY ACETYLTRANSFERASE"/>
    <property type="match status" value="1"/>
</dbReference>
<dbReference type="CDD" id="cd04301">
    <property type="entry name" value="NAT_SF"/>
    <property type="match status" value="1"/>
</dbReference>
<protein>
    <recommendedName>
        <fullName evidence="2">N-acetyltransferase domain-containing protein</fullName>
    </recommendedName>
</protein>
<evidence type="ECO:0000256" key="1">
    <source>
        <dbReference type="SAM" id="Phobius"/>
    </source>
</evidence>
<name>A0A0F9A631_9ZZZZ</name>
<feature type="transmembrane region" description="Helical" evidence="1">
    <location>
        <begin position="92"/>
        <end position="115"/>
    </location>
</feature>
<dbReference type="InterPro" id="IPR000182">
    <property type="entry name" value="GNAT_dom"/>
</dbReference>